<organism evidence="5 6">
    <name type="scientific">Dubosiella newyorkensis</name>
    <dbReference type="NCBI Taxonomy" id="1862672"/>
    <lineage>
        <taxon>Bacteria</taxon>
        <taxon>Bacillati</taxon>
        <taxon>Bacillota</taxon>
        <taxon>Erysipelotrichia</taxon>
        <taxon>Erysipelotrichales</taxon>
        <taxon>Erysipelotrichaceae</taxon>
        <taxon>Dubosiella</taxon>
    </lineage>
</organism>
<dbReference type="Pfam" id="PF13534">
    <property type="entry name" value="Fer4_17"/>
    <property type="match status" value="1"/>
</dbReference>
<dbReference type="Gene3D" id="3.20.20.100">
    <property type="entry name" value="NADP-dependent oxidoreductase domain"/>
    <property type="match status" value="1"/>
</dbReference>
<keyword evidence="6" id="KW-1185">Reference proteome</keyword>
<dbReference type="STRING" id="1862672.BO225_08070"/>
<comment type="caution">
    <text evidence="5">The sequence shown here is derived from an EMBL/GenBank/DDBJ whole genome shotgun (WGS) entry which is preliminary data.</text>
</comment>
<dbReference type="InterPro" id="IPR017896">
    <property type="entry name" value="4Fe4S_Fe-S-bd"/>
</dbReference>
<dbReference type="AlphaFoldDB" id="A0A1U7NLM5"/>
<keyword evidence="2" id="KW-0408">Iron</keyword>
<dbReference type="GeneID" id="78275894"/>
<proteinExistence type="predicted"/>
<keyword evidence="3" id="KW-0411">Iron-sulfur</keyword>
<dbReference type="PROSITE" id="PS00198">
    <property type="entry name" value="4FE4S_FER_1"/>
    <property type="match status" value="1"/>
</dbReference>
<dbReference type="Gene3D" id="1.10.1060.10">
    <property type="entry name" value="Alpha-helical ferredoxin"/>
    <property type="match status" value="1"/>
</dbReference>
<dbReference type="Pfam" id="PF00248">
    <property type="entry name" value="Aldo_ket_red"/>
    <property type="match status" value="1"/>
</dbReference>
<dbReference type="PANTHER" id="PTHR43312:SF2">
    <property type="entry name" value="OXIDOREDUCTASE"/>
    <property type="match status" value="1"/>
</dbReference>
<dbReference type="CDD" id="cd19096">
    <property type="entry name" value="AKR_Fe-S_oxidoreductase"/>
    <property type="match status" value="1"/>
</dbReference>
<sequence>MKKLGFGCMRFPLLDENDPKSIDLEQVERMFDIFLEKGFLYVDTAYPYHEGESEKAVKKALVERYPRTSFRLADKLPTFNLKEEADCPRIFQEQLEKTGVSYFDYYLIHCLTKDLYETAKKCKAFEFVQTMKEEGKVKEFGFSFHDTPEKLDEILSDHPEVDFVQLQINYLDWEAENVQSRACYEVARKHGKEIVIMEPIKGGSLIDLPKEIEADLRKADPEQDNASWAIRFAASLPGVRMVLSGMSSLEQMLDNISFMENFVPMSEEEQKIVLEAGEKIRKTVAIPCTGCEYCVAGCSQNIWIPEYFKLYNERQRTLSKGHDKAYDQAIQTHGKASDCIECHQCERMCPQHLPIVESLKKVSESFE</sequence>
<dbReference type="RefSeq" id="WP_076341756.1">
    <property type="nucleotide sequence ID" value="NZ_CAMNTW010000020.1"/>
</dbReference>
<dbReference type="SUPFAM" id="SSF51430">
    <property type="entry name" value="NAD(P)-linked oxidoreductase"/>
    <property type="match status" value="1"/>
</dbReference>
<dbReference type="InterPro" id="IPR017900">
    <property type="entry name" value="4Fe4S_Fe_S_CS"/>
</dbReference>
<dbReference type="Proteomes" id="UP000186705">
    <property type="component" value="Unassembled WGS sequence"/>
</dbReference>
<dbReference type="EMBL" id="MPKA01000083">
    <property type="protein sequence ID" value="OLU45592.1"/>
    <property type="molecule type" value="Genomic_DNA"/>
</dbReference>
<evidence type="ECO:0000313" key="5">
    <source>
        <dbReference type="EMBL" id="OLU45592.1"/>
    </source>
</evidence>
<evidence type="ECO:0000256" key="2">
    <source>
        <dbReference type="ARBA" id="ARBA00023004"/>
    </source>
</evidence>
<dbReference type="GO" id="GO:0051536">
    <property type="term" value="F:iron-sulfur cluster binding"/>
    <property type="evidence" value="ECO:0007669"/>
    <property type="project" value="UniProtKB-KW"/>
</dbReference>
<reference evidence="5 6" key="1">
    <citation type="submission" date="2016-11" db="EMBL/GenBank/DDBJ databases">
        <title>Description of two novel members of the family Erysipelotrichaceae: Ileibacterium lipovorans gen. nov., sp. nov. and Dubosiella newyorkensis, gen. nov., sp. nov.</title>
        <authorList>
            <person name="Cox L.M."/>
            <person name="Sohn J."/>
            <person name="Tyrrell K.L."/>
            <person name="Citron D.M."/>
            <person name="Lawson P.A."/>
            <person name="Patel N.B."/>
            <person name="Iizumi T."/>
            <person name="Perez-Perez G.I."/>
            <person name="Goldstein E.J."/>
            <person name="Blaser M.J."/>
        </authorList>
    </citation>
    <scope>NUCLEOTIDE SEQUENCE [LARGE SCALE GENOMIC DNA]</scope>
    <source>
        <strain evidence="5 6">NYU-BL-A4</strain>
    </source>
</reference>
<name>A0A1U7NLM5_9FIRM</name>
<dbReference type="InterPro" id="IPR023210">
    <property type="entry name" value="NADP_OxRdtase_dom"/>
</dbReference>
<dbReference type="InterPro" id="IPR036812">
    <property type="entry name" value="NAD(P)_OxRdtase_dom_sf"/>
</dbReference>
<dbReference type="OrthoDB" id="9773828at2"/>
<dbReference type="SUPFAM" id="SSF46548">
    <property type="entry name" value="alpha-helical ferredoxin"/>
    <property type="match status" value="1"/>
</dbReference>
<keyword evidence="1" id="KW-0479">Metal-binding</keyword>
<accession>A0A1U7NLM5</accession>
<evidence type="ECO:0000313" key="6">
    <source>
        <dbReference type="Proteomes" id="UP000186705"/>
    </source>
</evidence>
<dbReference type="InterPro" id="IPR009051">
    <property type="entry name" value="Helical_ferredxn"/>
</dbReference>
<evidence type="ECO:0000256" key="3">
    <source>
        <dbReference type="ARBA" id="ARBA00023014"/>
    </source>
</evidence>
<feature type="domain" description="4Fe-4S ferredoxin-type" evidence="4">
    <location>
        <begin position="330"/>
        <end position="359"/>
    </location>
</feature>
<dbReference type="PANTHER" id="PTHR43312">
    <property type="entry name" value="D-THREO-ALDOSE 1-DEHYDROGENASE"/>
    <property type="match status" value="1"/>
</dbReference>
<dbReference type="GO" id="GO:0046872">
    <property type="term" value="F:metal ion binding"/>
    <property type="evidence" value="ECO:0007669"/>
    <property type="project" value="UniProtKB-KW"/>
</dbReference>
<evidence type="ECO:0000256" key="1">
    <source>
        <dbReference type="ARBA" id="ARBA00022723"/>
    </source>
</evidence>
<dbReference type="PROSITE" id="PS51379">
    <property type="entry name" value="4FE4S_FER_2"/>
    <property type="match status" value="1"/>
</dbReference>
<gene>
    <name evidence="5" type="ORF">BO225_08070</name>
</gene>
<evidence type="ECO:0000259" key="4">
    <source>
        <dbReference type="PROSITE" id="PS51379"/>
    </source>
</evidence>
<protein>
    <submittedName>
        <fullName evidence="5">Fe-S oxidoreductase</fullName>
    </submittedName>
</protein>
<dbReference type="InterPro" id="IPR053135">
    <property type="entry name" value="AKR2_Oxidoreductase"/>
</dbReference>